<comment type="caution">
    <text evidence="2">The sequence shown here is derived from an EMBL/GenBank/DDBJ whole genome shotgun (WGS) entry which is preliminary data.</text>
</comment>
<dbReference type="PROSITE" id="PS51257">
    <property type="entry name" value="PROKAR_LIPOPROTEIN"/>
    <property type="match status" value="1"/>
</dbReference>
<dbReference type="EMBL" id="JAUSRO010000004">
    <property type="protein sequence ID" value="MDP9899013.1"/>
    <property type="molecule type" value="Genomic_DNA"/>
</dbReference>
<dbReference type="RefSeq" id="WP_307688840.1">
    <property type="nucleotide sequence ID" value="NZ_JAUSRO010000004.1"/>
</dbReference>
<reference evidence="2 3" key="1">
    <citation type="submission" date="2023-07" db="EMBL/GenBank/DDBJ databases">
        <title>Sorghum-associated microbial communities from plants grown in Nebraska, USA.</title>
        <authorList>
            <person name="Schachtman D."/>
        </authorList>
    </citation>
    <scope>NUCLEOTIDE SEQUENCE [LARGE SCALE GENOMIC DNA]</scope>
    <source>
        <strain evidence="2 3">DS1607</strain>
    </source>
</reference>
<keyword evidence="3" id="KW-1185">Reference proteome</keyword>
<feature type="signal peptide" evidence="1">
    <location>
        <begin position="1"/>
        <end position="21"/>
    </location>
</feature>
<evidence type="ECO:0008006" key="4">
    <source>
        <dbReference type="Google" id="ProtNLM"/>
    </source>
</evidence>
<evidence type="ECO:0000256" key="1">
    <source>
        <dbReference type="SAM" id="SignalP"/>
    </source>
</evidence>
<accession>A0ABT9S591</accession>
<evidence type="ECO:0000313" key="2">
    <source>
        <dbReference type="EMBL" id="MDP9899013.1"/>
    </source>
</evidence>
<evidence type="ECO:0000313" key="3">
    <source>
        <dbReference type="Proteomes" id="UP001226867"/>
    </source>
</evidence>
<organism evidence="2 3">
    <name type="scientific">Variovorax ginsengisoli</name>
    <dbReference type="NCBI Taxonomy" id="363844"/>
    <lineage>
        <taxon>Bacteria</taxon>
        <taxon>Pseudomonadati</taxon>
        <taxon>Pseudomonadota</taxon>
        <taxon>Betaproteobacteria</taxon>
        <taxon>Burkholderiales</taxon>
        <taxon>Comamonadaceae</taxon>
        <taxon>Variovorax</taxon>
    </lineage>
</organism>
<gene>
    <name evidence="2" type="ORF">J2W36_001258</name>
</gene>
<feature type="chain" id="PRO_5046194945" description="Lipoprotein" evidence="1">
    <location>
        <begin position="22"/>
        <end position="163"/>
    </location>
</feature>
<keyword evidence="1" id="KW-0732">Signal</keyword>
<proteinExistence type="predicted"/>
<protein>
    <recommendedName>
        <fullName evidence="4">Lipoprotein</fullName>
    </recommendedName>
</protein>
<sequence>MNKIFKLSGAVVLAATLAACGGGNSDDPSPSEQTGILTVTNASIDGVNGIYGNGALNLTDVEKKNPVGSDPEVCTFKFDGANRVGADGTAYGDVRYRPDATTLYVIFLTVNGVEYSSGQPDNSAVVRDSDRIRLSAKSLTAGNGSTIRVSGVIPMRPSRPTGC</sequence>
<name>A0ABT9S591_9BURK</name>
<dbReference type="Proteomes" id="UP001226867">
    <property type="component" value="Unassembled WGS sequence"/>
</dbReference>